<sequence>MSLPQTFMHSISRPLGSSEKNKSGWGCLGTVETKKDRPLEETGGPKKKKRGGDPKGEVEEKSSEKTRAGRSRKRRGESQSFFYPCCCPRVENADEKQRLADWTETSCGESGFKTGIPYRL</sequence>
<name>A0A8X6RUF4_TRICX</name>
<evidence type="ECO:0000313" key="3">
    <source>
        <dbReference type="Proteomes" id="UP000887159"/>
    </source>
</evidence>
<reference evidence="2" key="1">
    <citation type="submission" date="2020-08" db="EMBL/GenBank/DDBJ databases">
        <title>Multicomponent nature underlies the extraordinary mechanical properties of spider dragline silk.</title>
        <authorList>
            <person name="Kono N."/>
            <person name="Nakamura H."/>
            <person name="Mori M."/>
            <person name="Yoshida Y."/>
            <person name="Ohtoshi R."/>
            <person name="Malay A.D."/>
            <person name="Moran D.A.P."/>
            <person name="Tomita M."/>
            <person name="Numata K."/>
            <person name="Arakawa K."/>
        </authorList>
    </citation>
    <scope>NUCLEOTIDE SEQUENCE</scope>
</reference>
<organism evidence="2 3">
    <name type="scientific">Trichonephila clavipes</name>
    <name type="common">Golden silk orbweaver</name>
    <name type="synonym">Nephila clavipes</name>
    <dbReference type="NCBI Taxonomy" id="2585209"/>
    <lineage>
        <taxon>Eukaryota</taxon>
        <taxon>Metazoa</taxon>
        <taxon>Ecdysozoa</taxon>
        <taxon>Arthropoda</taxon>
        <taxon>Chelicerata</taxon>
        <taxon>Arachnida</taxon>
        <taxon>Araneae</taxon>
        <taxon>Araneomorphae</taxon>
        <taxon>Entelegynae</taxon>
        <taxon>Araneoidea</taxon>
        <taxon>Nephilidae</taxon>
        <taxon>Trichonephila</taxon>
    </lineage>
</organism>
<evidence type="ECO:0000313" key="2">
    <source>
        <dbReference type="EMBL" id="GFY00421.1"/>
    </source>
</evidence>
<feature type="compositionally biased region" description="Basic and acidic residues" evidence="1">
    <location>
        <begin position="32"/>
        <end position="44"/>
    </location>
</feature>
<accession>A0A8X6RUF4</accession>
<proteinExistence type="predicted"/>
<dbReference type="EMBL" id="BMAU01021220">
    <property type="protein sequence ID" value="GFY00421.1"/>
    <property type="molecule type" value="Genomic_DNA"/>
</dbReference>
<feature type="compositionally biased region" description="Basic and acidic residues" evidence="1">
    <location>
        <begin position="51"/>
        <end position="67"/>
    </location>
</feature>
<feature type="region of interest" description="Disordered" evidence="1">
    <location>
        <begin position="1"/>
        <end position="77"/>
    </location>
</feature>
<keyword evidence="3" id="KW-1185">Reference proteome</keyword>
<dbReference type="AlphaFoldDB" id="A0A8X6RUF4"/>
<protein>
    <submittedName>
        <fullName evidence="2">Uncharacterized protein</fullName>
    </submittedName>
</protein>
<evidence type="ECO:0000256" key="1">
    <source>
        <dbReference type="SAM" id="MobiDB-lite"/>
    </source>
</evidence>
<dbReference type="Proteomes" id="UP000887159">
    <property type="component" value="Unassembled WGS sequence"/>
</dbReference>
<comment type="caution">
    <text evidence="2">The sequence shown here is derived from an EMBL/GenBank/DDBJ whole genome shotgun (WGS) entry which is preliminary data.</text>
</comment>
<gene>
    <name evidence="2" type="ORF">TNCV_1664601</name>
</gene>